<evidence type="ECO:0000313" key="4">
    <source>
        <dbReference type="EMBL" id="MFC6042329.1"/>
    </source>
</evidence>
<organism evidence="4 5">
    <name type="scientific">Nocardioides hankookensis</name>
    <dbReference type="NCBI Taxonomy" id="443157"/>
    <lineage>
        <taxon>Bacteria</taxon>
        <taxon>Bacillati</taxon>
        <taxon>Actinomycetota</taxon>
        <taxon>Actinomycetes</taxon>
        <taxon>Propionibacteriales</taxon>
        <taxon>Nocardioidaceae</taxon>
        <taxon>Nocardioides</taxon>
    </lineage>
</organism>
<dbReference type="InterPro" id="IPR025241">
    <property type="entry name" value="DUF4190"/>
</dbReference>
<dbReference type="EMBL" id="JBHSRJ010000002">
    <property type="protein sequence ID" value="MFC6042329.1"/>
    <property type="molecule type" value="Genomic_DNA"/>
</dbReference>
<feature type="transmembrane region" description="Helical" evidence="2">
    <location>
        <begin position="132"/>
        <end position="161"/>
    </location>
</feature>
<evidence type="ECO:0000259" key="3">
    <source>
        <dbReference type="Pfam" id="PF13828"/>
    </source>
</evidence>
<name>A0ABW1LEJ9_9ACTN</name>
<sequence length="175" mass="18179">MTTGPENPYGEQDPGTPPAPSPYGAPPPYQQQPPQQPPQPQPPYGNPYQQQPYQQQGYGQPGYGQPGYPYVSPTPPTDGLALGSMITGIAALVLSCLYGIGLLASPVAMVLGKVSMNRIKRSQGQLGGRGMALTGFILGIIGTVLLVLAIVVIVIIVIVAINDPDAFDEAGGLIA</sequence>
<dbReference type="Pfam" id="PF13828">
    <property type="entry name" value="DUF4190"/>
    <property type="match status" value="1"/>
</dbReference>
<feature type="region of interest" description="Disordered" evidence="1">
    <location>
        <begin position="1"/>
        <end position="59"/>
    </location>
</feature>
<proteinExistence type="predicted"/>
<comment type="caution">
    <text evidence="4">The sequence shown here is derived from an EMBL/GenBank/DDBJ whole genome shotgun (WGS) entry which is preliminary data.</text>
</comment>
<gene>
    <name evidence="4" type="ORF">ACFPYL_04565</name>
</gene>
<evidence type="ECO:0000256" key="1">
    <source>
        <dbReference type="SAM" id="MobiDB-lite"/>
    </source>
</evidence>
<feature type="compositionally biased region" description="Low complexity" evidence="1">
    <location>
        <begin position="46"/>
        <end position="58"/>
    </location>
</feature>
<keyword evidence="5" id="KW-1185">Reference proteome</keyword>
<feature type="compositionally biased region" description="Pro residues" evidence="1">
    <location>
        <begin position="15"/>
        <end position="45"/>
    </location>
</feature>
<accession>A0ABW1LEJ9</accession>
<protein>
    <submittedName>
        <fullName evidence="4">DUF4190 domain-containing protein</fullName>
    </submittedName>
</protein>
<evidence type="ECO:0000256" key="2">
    <source>
        <dbReference type="SAM" id="Phobius"/>
    </source>
</evidence>
<keyword evidence="2" id="KW-0812">Transmembrane</keyword>
<keyword evidence="2" id="KW-1133">Transmembrane helix</keyword>
<dbReference type="Proteomes" id="UP001596135">
    <property type="component" value="Unassembled WGS sequence"/>
</dbReference>
<keyword evidence="2" id="KW-0472">Membrane</keyword>
<feature type="domain" description="DUF4190" evidence="3">
    <location>
        <begin position="88"/>
        <end position="149"/>
    </location>
</feature>
<evidence type="ECO:0000313" key="5">
    <source>
        <dbReference type="Proteomes" id="UP001596135"/>
    </source>
</evidence>
<reference evidence="5" key="1">
    <citation type="journal article" date="2019" name="Int. J. Syst. Evol. Microbiol.">
        <title>The Global Catalogue of Microorganisms (GCM) 10K type strain sequencing project: providing services to taxonomists for standard genome sequencing and annotation.</title>
        <authorList>
            <consortium name="The Broad Institute Genomics Platform"/>
            <consortium name="The Broad Institute Genome Sequencing Center for Infectious Disease"/>
            <person name="Wu L."/>
            <person name="Ma J."/>
        </authorList>
    </citation>
    <scope>NUCLEOTIDE SEQUENCE [LARGE SCALE GENOMIC DNA]</scope>
    <source>
        <strain evidence="5">CCUG 54522</strain>
    </source>
</reference>
<feature type="transmembrane region" description="Helical" evidence="2">
    <location>
        <begin position="85"/>
        <end position="111"/>
    </location>
</feature>
<dbReference type="RefSeq" id="WP_379150838.1">
    <property type="nucleotide sequence ID" value="NZ_JBHSRJ010000002.1"/>
</dbReference>